<feature type="region of interest" description="Disordered" evidence="1">
    <location>
        <begin position="1"/>
        <end position="24"/>
    </location>
</feature>
<protein>
    <recommendedName>
        <fullName evidence="2">DUF7605 domain-containing protein</fullName>
    </recommendedName>
</protein>
<feature type="compositionally biased region" description="Basic and acidic residues" evidence="1">
    <location>
        <begin position="1"/>
        <end position="10"/>
    </location>
</feature>
<evidence type="ECO:0000259" key="2">
    <source>
        <dbReference type="Pfam" id="PF24564"/>
    </source>
</evidence>
<evidence type="ECO:0000313" key="4">
    <source>
        <dbReference type="Proteomes" id="UP000277212"/>
    </source>
</evidence>
<sequence length="113" mass="13130">MESSYRRCNQEHGSGSHQRRKNIINGNLATEDLFTNLMRTFRDTFRTKSEESQDAIREAVLGYLDVVQETFDLVRSENVARESVQDPDFRLRVEEVARMGKETVQRVHQVIGV</sequence>
<dbReference type="AlphaFoldDB" id="A0A3M2SDW6"/>
<dbReference type="Proteomes" id="UP000277212">
    <property type="component" value="Unassembled WGS sequence"/>
</dbReference>
<dbReference type="Pfam" id="PF24564">
    <property type="entry name" value="DUF7605"/>
    <property type="match status" value="1"/>
</dbReference>
<evidence type="ECO:0000256" key="1">
    <source>
        <dbReference type="SAM" id="MobiDB-lite"/>
    </source>
</evidence>
<keyword evidence="4" id="KW-1185">Reference proteome</keyword>
<dbReference type="EMBL" id="NKUJ01000060">
    <property type="protein sequence ID" value="RMJ15689.1"/>
    <property type="molecule type" value="Genomic_DNA"/>
</dbReference>
<proteinExistence type="predicted"/>
<dbReference type="InterPro" id="IPR056024">
    <property type="entry name" value="DUF7605"/>
</dbReference>
<gene>
    <name evidence="3" type="ORF">CDV36_004626</name>
</gene>
<comment type="caution">
    <text evidence="3">The sequence shown here is derived from an EMBL/GenBank/DDBJ whole genome shotgun (WGS) entry which is preliminary data.</text>
</comment>
<evidence type="ECO:0000313" key="3">
    <source>
        <dbReference type="EMBL" id="RMJ15689.1"/>
    </source>
</evidence>
<reference evidence="3 4" key="1">
    <citation type="submission" date="2017-06" db="EMBL/GenBank/DDBJ databases">
        <title>Comparative genomic analysis of Ambrosia Fusariam Clade fungi.</title>
        <authorList>
            <person name="Stajich J.E."/>
            <person name="Carrillo J."/>
            <person name="Kijimoto T."/>
            <person name="Eskalen A."/>
            <person name="O'Donnell K."/>
            <person name="Kasson M."/>
        </authorList>
    </citation>
    <scope>NUCLEOTIDE SEQUENCE [LARGE SCALE GENOMIC DNA]</scope>
    <source>
        <strain evidence="3">UCR3666</strain>
    </source>
</reference>
<organism evidence="3 4">
    <name type="scientific">Fusarium kuroshium</name>
    <dbReference type="NCBI Taxonomy" id="2010991"/>
    <lineage>
        <taxon>Eukaryota</taxon>
        <taxon>Fungi</taxon>
        <taxon>Dikarya</taxon>
        <taxon>Ascomycota</taxon>
        <taxon>Pezizomycotina</taxon>
        <taxon>Sordariomycetes</taxon>
        <taxon>Hypocreomycetidae</taxon>
        <taxon>Hypocreales</taxon>
        <taxon>Nectriaceae</taxon>
        <taxon>Fusarium</taxon>
        <taxon>Fusarium solani species complex</taxon>
    </lineage>
</organism>
<dbReference type="OrthoDB" id="3598281at2759"/>
<feature type="domain" description="DUF7605" evidence="2">
    <location>
        <begin position="1"/>
        <end position="34"/>
    </location>
</feature>
<name>A0A3M2SDW6_9HYPO</name>
<accession>A0A3M2SDW6</accession>
<dbReference type="STRING" id="2010991.A0A3M2SDW6"/>